<accession>A0A1X7GYV9</accession>
<evidence type="ECO:0000259" key="2">
    <source>
        <dbReference type="Pfam" id="PF01494"/>
    </source>
</evidence>
<name>A0A1X7GYV9_9SPHN</name>
<dbReference type="SUPFAM" id="SSF51905">
    <property type="entry name" value="FAD/NAD(P)-binding domain"/>
    <property type="match status" value="1"/>
</dbReference>
<dbReference type="InterPro" id="IPR002938">
    <property type="entry name" value="FAD-bd"/>
</dbReference>
<feature type="domain" description="FAD-binding" evidence="2">
    <location>
        <begin position="5"/>
        <end position="344"/>
    </location>
</feature>
<dbReference type="EMBL" id="LT840185">
    <property type="protein sequence ID" value="SMF76411.1"/>
    <property type="molecule type" value="Genomic_DNA"/>
</dbReference>
<dbReference type="NCBIfam" id="NF004834">
    <property type="entry name" value="PRK06185.1-3"/>
    <property type="match status" value="1"/>
</dbReference>
<dbReference type="NCBIfam" id="NF004833">
    <property type="entry name" value="PRK06185.1-1"/>
    <property type="match status" value="1"/>
</dbReference>
<evidence type="ECO:0000256" key="1">
    <source>
        <dbReference type="ARBA" id="ARBA00023002"/>
    </source>
</evidence>
<dbReference type="STRING" id="941907.SAMN06295910_2452"/>
<reference evidence="4" key="1">
    <citation type="submission" date="2017-04" db="EMBL/GenBank/DDBJ databases">
        <authorList>
            <person name="Varghese N."/>
            <person name="Submissions S."/>
        </authorList>
    </citation>
    <scope>NUCLEOTIDE SEQUENCE [LARGE SCALE GENOMIC DNA]</scope>
    <source>
        <strain evidence="4">Dd16</strain>
    </source>
</reference>
<dbReference type="AlphaFoldDB" id="A0A1X7GYV9"/>
<organism evidence="3 4">
    <name type="scientific">Allosphingosinicella indica</name>
    <dbReference type="NCBI Taxonomy" id="941907"/>
    <lineage>
        <taxon>Bacteria</taxon>
        <taxon>Pseudomonadati</taxon>
        <taxon>Pseudomonadota</taxon>
        <taxon>Alphaproteobacteria</taxon>
        <taxon>Sphingomonadales</taxon>
        <taxon>Sphingomonadaceae</taxon>
        <taxon>Allosphingosinicella</taxon>
    </lineage>
</organism>
<gene>
    <name evidence="3" type="ORF">SAMN06295910_2452</name>
</gene>
<keyword evidence="4" id="KW-1185">Reference proteome</keyword>
<dbReference type="Gene3D" id="3.50.50.60">
    <property type="entry name" value="FAD/NAD(P)-binding domain"/>
    <property type="match status" value="2"/>
</dbReference>
<proteinExistence type="predicted"/>
<dbReference type="PANTHER" id="PTHR43476:SF5">
    <property type="entry name" value="FAD-DEPENDENT MONOOXYGENASE"/>
    <property type="match status" value="1"/>
</dbReference>
<dbReference type="InterPro" id="IPR036188">
    <property type="entry name" value="FAD/NAD-bd_sf"/>
</dbReference>
<dbReference type="OrthoDB" id="9791689at2"/>
<sequence length="407" mass="44374">MTRSIVIVGGGPAGMMAGLLFARAGVPVTVLEKHGDFLRDFRGDTVHPSTLELFHELGLIDDLLARPHARAETLTGVIAGEEVTIADFRRLDTPCRFIALMPQWEFLDCVADAARRYPAFTLRMNAEATGLIETNGRIAGVRYRADEREQELAADLVIAADGRRSVLREAGALPLEDLGAPMDVLWFRLLKAPTPDNRTTGMFDPGRLLVLIDRGDYWQCAFVIPKGSAEEIRAQGIDAFRKRIAAARPDVADAVGEIADWDQVKLLSVSLDRLTRWGRPGLLAIGDAAHAMSPVGGVGINLAIQDAVAAANILAAPAAGGDDLDPLLERVQRRRLFPTRVIQRIQKIAHDLVIGPTLADAQPFDGLPLPVRLLQRFPTLRAIPARIVGLGVRREHVRSPDAGQMRH</sequence>
<keyword evidence="1" id="KW-0560">Oxidoreductase</keyword>
<dbReference type="GO" id="GO:0071949">
    <property type="term" value="F:FAD binding"/>
    <property type="evidence" value="ECO:0007669"/>
    <property type="project" value="InterPro"/>
</dbReference>
<dbReference type="RefSeq" id="WP_085219020.1">
    <property type="nucleotide sequence ID" value="NZ_LT840185.1"/>
</dbReference>
<evidence type="ECO:0000313" key="3">
    <source>
        <dbReference type="EMBL" id="SMF76411.1"/>
    </source>
</evidence>
<dbReference type="Pfam" id="PF01494">
    <property type="entry name" value="FAD_binding_3"/>
    <property type="match status" value="1"/>
</dbReference>
<dbReference type="Proteomes" id="UP000192934">
    <property type="component" value="Chromosome I"/>
</dbReference>
<dbReference type="InterPro" id="IPR050631">
    <property type="entry name" value="PheA/TfdB_FAD_monoxygenase"/>
</dbReference>
<protein>
    <submittedName>
        <fullName evidence="3">2-polyprenyl-6-methoxyphenol hydroxylase</fullName>
    </submittedName>
</protein>
<dbReference type="PANTHER" id="PTHR43476">
    <property type="entry name" value="3-(3-HYDROXY-PHENYL)PROPIONATE/3-HYDROXYCINNAMIC ACID HYDROXYLASE"/>
    <property type="match status" value="1"/>
</dbReference>
<dbReference type="GO" id="GO:0016491">
    <property type="term" value="F:oxidoreductase activity"/>
    <property type="evidence" value="ECO:0007669"/>
    <property type="project" value="UniProtKB-KW"/>
</dbReference>
<evidence type="ECO:0000313" key="4">
    <source>
        <dbReference type="Proteomes" id="UP000192934"/>
    </source>
</evidence>
<dbReference type="PRINTS" id="PR00420">
    <property type="entry name" value="RNGMNOXGNASE"/>
</dbReference>